<dbReference type="InterPro" id="IPR036427">
    <property type="entry name" value="Bromodomain-like_sf"/>
</dbReference>
<evidence type="ECO:0000259" key="10">
    <source>
        <dbReference type="PROSITE" id="PS50014"/>
    </source>
</evidence>
<evidence type="ECO:0000256" key="1">
    <source>
        <dbReference type="ARBA" id="ARBA00004123"/>
    </source>
</evidence>
<dbReference type="Pfam" id="PF00439">
    <property type="entry name" value="Bromodomain"/>
    <property type="match status" value="2"/>
</dbReference>
<evidence type="ECO:0000256" key="3">
    <source>
        <dbReference type="ARBA" id="ARBA00022853"/>
    </source>
</evidence>
<evidence type="ECO:0000313" key="11">
    <source>
        <dbReference type="EMBL" id="KAG9247018.1"/>
    </source>
</evidence>
<dbReference type="InterPro" id="IPR001487">
    <property type="entry name" value="Bromodomain"/>
</dbReference>
<evidence type="ECO:0000256" key="4">
    <source>
        <dbReference type="ARBA" id="ARBA00023015"/>
    </source>
</evidence>
<proteinExistence type="predicted"/>
<evidence type="ECO:0000256" key="8">
    <source>
        <dbReference type="PROSITE-ProRule" id="PRU00035"/>
    </source>
</evidence>
<organism evidence="11 12">
    <name type="scientific">Calycina marina</name>
    <dbReference type="NCBI Taxonomy" id="1763456"/>
    <lineage>
        <taxon>Eukaryota</taxon>
        <taxon>Fungi</taxon>
        <taxon>Dikarya</taxon>
        <taxon>Ascomycota</taxon>
        <taxon>Pezizomycotina</taxon>
        <taxon>Leotiomycetes</taxon>
        <taxon>Helotiales</taxon>
        <taxon>Pezizellaceae</taxon>
        <taxon>Calycina</taxon>
    </lineage>
</organism>
<feature type="region of interest" description="Disordered" evidence="9">
    <location>
        <begin position="1"/>
        <end position="44"/>
    </location>
</feature>
<keyword evidence="5 8" id="KW-0103">Bromodomain</keyword>
<reference evidence="11" key="1">
    <citation type="journal article" date="2021" name="IMA Fungus">
        <title>Genomic characterization of three marine fungi, including Emericellopsis atlantica sp. nov. with signatures of a generalist lifestyle and marine biomass degradation.</title>
        <authorList>
            <person name="Hagestad O.C."/>
            <person name="Hou L."/>
            <person name="Andersen J.H."/>
            <person name="Hansen E.H."/>
            <person name="Altermark B."/>
            <person name="Li C."/>
            <person name="Kuhnert E."/>
            <person name="Cox R.J."/>
            <person name="Crous P.W."/>
            <person name="Spatafora J.W."/>
            <person name="Lail K."/>
            <person name="Amirebrahimi M."/>
            <person name="Lipzen A."/>
            <person name="Pangilinan J."/>
            <person name="Andreopoulos W."/>
            <person name="Hayes R.D."/>
            <person name="Ng V."/>
            <person name="Grigoriev I.V."/>
            <person name="Jackson S.A."/>
            <person name="Sutton T.D.S."/>
            <person name="Dobson A.D.W."/>
            <person name="Rama T."/>
        </authorList>
    </citation>
    <scope>NUCLEOTIDE SEQUENCE</scope>
    <source>
        <strain evidence="11">TRa3180A</strain>
    </source>
</reference>
<feature type="region of interest" description="Disordered" evidence="9">
    <location>
        <begin position="185"/>
        <end position="207"/>
    </location>
</feature>
<dbReference type="Gene3D" id="1.20.920.10">
    <property type="entry name" value="Bromodomain-like"/>
    <property type="match status" value="2"/>
</dbReference>
<evidence type="ECO:0000256" key="2">
    <source>
        <dbReference type="ARBA" id="ARBA00022737"/>
    </source>
</evidence>
<dbReference type="GO" id="GO:0006338">
    <property type="term" value="P:chromatin remodeling"/>
    <property type="evidence" value="ECO:0007669"/>
    <property type="project" value="InterPro"/>
</dbReference>
<sequence length="662" mass="73096">MTDAKRKVNGSDRVAAEEIDDRSSKRRKIPNDTSTKGETPETTKIEGLKALEHIKSITDKRHIDSGRPISTDFLTLPSKKKFPDYYKFTKLPIAIDVIENKLKRHDFDNLTQLESWFKRMASNAKEYNEKGSVIYDDAEKLRKAFSSFMTKVNPDYKVPGFQVQPVPVPGAEDVRQESEHEVEEIVRKGRGGRQTKAPAKSPPPSVRDLKYADRSFSGLSFQQAQEKVVEDMIHYRAEPEDEYADFEVFVDLPAKSLKEYYAIIQDPRSLKTLWKQVHGMEIDRKTEAAGVSKFANWDEFEAEASIIWANACHYNEDGSGIFKLAKDLESAFGKDLDMARKYVPGPPAPKKITLKINANKNNQPTPPPPRITLKMSRQASPPALAGLSNGINDNAAAATDVGRRNPFGGFVATAAAVPSLDPLDRARSMSGSVASPTVSAISAVKNEDMPRTSPALAPTTIHRASSQAASTPGLTGMHPPSTPGFAATYPQTGGYTQSFSHPAQYPVHNSAFDTKWRQPGKNASDAMISNLNLSTHPGLNIQNHLNLDLPPSDTMAQQSLTVNLPSTQYFVQIKPTIAPNLLERQHKLFVTLNHQRLPAMPLMPGHTLDPRYPLFEGRLSPGVNRLEIELIASLPKGAPKPENGAESELEKITVFANLMKAT</sequence>
<keyword evidence="3" id="KW-0156">Chromatin regulator</keyword>
<feature type="domain" description="Bromo" evidence="10">
    <location>
        <begin position="65"/>
        <end position="135"/>
    </location>
</feature>
<dbReference type="AlphaFoldDB" id="A0A9P8CH87"/>
<dbReference type="SUPFAM" id="SSF47370">
    <property type="entry name" value="Bromodomain"/>
    <property type="match status" value="2"/>
</dbReference>
<dbReference type="SMART" id="SM00297">
    <property type="entry name" value="BROMO"/>
    <property type="match status" value="2"/>
</dbReference>
<keyword evidence="4" id="KW-0805">Transcription regulation</keyword>
<dbReference type="GO" id="GO:0006368">
    <property type="term" value="P:transcription elongation by RNA polymerase II"/>
    <property type="evidence" value="ECO:0007669"/>
    <property type="project" value="TreeGrafter"/>
</dbReference>
<dbReference type="GO" id="GO:0003682">
    <property type="term" value="F:chromatin binding"/>
    <property type="evidence" value="ECO:0007669"/>
    <property type="project" value="TreeGrafter"/>
</dbReference>
<evidence type="ECO:0000256" key="5">
    <source>
        <dbReference type="ARBA" id="ARBA00023117"/>
    </source>
</evidence>
<dbReference type="Proteomes" id="UP000887226">
    <property type="component" value="Unassembled WGS sequence"/>
</dbReference>
<dbReference type="PANTHER" id="PTHR16062:SF19">
    <property type="entry name" value="PROTEIN POLYBROMO-1"/>
    <property type="match status" value="1"/>
</dbReference>
<dbReference type="GO" id="GO:0016586">
    <property type="term" value="C:RSC-type complex"/>
    <property type="evidence" value="ECO:0007669"/>
    <property type="project" value="InterPro"/>
</dbReference>
<dbReference type="Pfam" id="PF22994">
    <property type="entry name" value="RSC4_Ig_like"/>
    <property type="match status" value="1"/>
</dbReference>
<dbReference type="EMBL" id="MU253785">
    <property type="protein sequence ID" value="KAG9247018.1"/>
    <property type="molecule type" value="Genomic_DNA"/>
</dbReference>
<keyword evidence="12" id="KW-1185">Reference proteome</keyword>
<dbReference type="OrthoDB" id="6017at2759"/>
<dbReference type="InterPro" id="IPR054551">
    <property type="entry name" value="RSC4_Ig-like"/>
</dbReference>
<dbReference type="PROSITE" id="PS50014">
    <property type="entry name" value="BROMODOMAIN_2"/>
    <property type="match status" value="2"/>
</dbReference>
<comment type="subcellular location">
    <subcellularLocation>
        <location evidence="1">Nucleus</location>
    </subcellularLocation>
</comment>
<keyword evidence="7" id="KW-0539">Nucleus</keyword>
<dbReference type="InterPro" id="IPR037382">
    <property type="entry name" value="Rsc/polybromo"/>
</dbReference>
<dbReference type="PANTHER" id="PTHR16062">
    <property type="entry name" value="SWI/SNF-RELATED"/>
    <property type="match status" value="1"/>
</dbReference>
<evidence type="ECO:0000256" key="6">
    <source>
        <dbReference type="ARBA" id="ARBA00023163"/>
    </source>
</evidence>
<keyword evidence="6" id="KW-0804">Transcription</keyword>
<name>A0A9P8CH87_9HELO</name>
<gene>
    <name evidence="11" type="ORF">BJ878DRAFT_415755</name>
</gene>
<keyword evidence="2" id="KW-0677">Repeat</keyword>
<evidence type="ECO:0000313" key="12">
    <source>
        <dbReference type="Proteomes" id="UP000887226"/>
    </source>
</evidence>
<dbReference type="CDD" id="cd04369">
    <property type="entry name" value="Bromodomain"/>
    <property type="match status" value="2"/>
</dbReference>
<feature type="domain" description="Bromo" evidence="10">
    <location>
        <begin position="238"/>
        <end position="322"/>
    </location>
</feature>
<evidence type="ECO:0000256" key="9">
    <source>
        <dbReference type="SAM" id="MobiDB-lite"/>
    </source>
</evidence>
<accession>A0A9P8CH87</accession>
<feature type="compositionally biased region" description="Basic and acidic residues" evidence="9">
    <location>
        <begin position="1"/>
        <end position="16"/>
    </location>
</feature>
<protein>
    <submittedName>
        <fullName evidence="11">Bromodomain-containing protein-like protein</fullName>
    </submittedName>
</protein>
<evidence type="ECO:0000256" key="7">
    <source>
        <dbReference type="ARBA" id="ARBA00023242"/>
    </source>
</evidence>
<comment type="caution">
    <text evidence="11">The sequence shown here is derived from an EMBL/GenBank/DDBJ whole genome shotgun (WGS) entry which is preliminary data.</text>
</comment>
<dbReference type="FunFam" id="1.20.920.10:FF:000083">
    <property type="entry name" value="WGS project CABT00000000 data, contig 2.8"/>
    <property type="match status" value="1"/>
</dbReference>